<keyword evidence="3" id="KW-1185">Reference proteome</keyword>
<evidence type="ECO:0008006" key="4">
    <source>
        <dbReference type="Google" id="ProtNLM"/>
    </source>
</evidence>
<feature type="transmembrane region" description="Helical" evidence="1">
    <location>
        <begin position="193"/>
        <end position="211"/>
    </location>
</feature>
<feature type="transmembrane region" description="Helical" evidence="1">
    <location>
        <begin position="276"/>
        <end position="297"/>
    </location>
</feature>
<gene>
    <name evidence="2" type="ORF">BVC71_05015</name>
</gene>
<accession>A0A251X3A4</accession>
<keyword evidence="1" id="KW-0472">Membrane</keyword>
<sequence>MFVFGSGLFQNADAHEVLPAIANMEIKDDRLVFDVEMAIEGILADIDLGEYADTNDAPQAATYDDFRALDADELATAFAADWADVQSKIDVSVDGEPRALNLVSVDVPSSDNDELARLTVFSFDAGDVSDAQTVSFSWDETLGMIVLRQNGVEEPYTGTLSNGETSGDIALTGGDALSWWQTFVSYIPTGFEHIVPLGMDHILFVLGLFFFSMKMRPLLWQVSAFTLAHTITLALAALGYVNVPGSIVEPLIAASIAFVAFENITAKGRLNSFRPIVIFAFGLLHGLGFASVLQEYGLPEDGFIAALIGFNIGVEVGQLFVIAIAYALVGFWFGHKSWYRSVIAIPASIAIGLMGVWWVIERTLL</sequence>
<keyword evidence="1" id="KW-0812">Transmembrane</keyword>
<organism evidence="2 3">
    <name type="scientific">Marivivens niveibacter</name>
    <dbReference type="NCBI Taxonomy" id="1930667"/>
    <lineage>
        <taxon>Bacteria</taxon>
        <taxon>Pseudomonadati</taxon>
        <taxon>Pseudomonadota</taxon>
        <taxon>Alphaproteobacteria</taxon>
        <taxon>Rhodobacterales</taxon>
        <taxon>Paracoccaceae</taxon>
        <taxon>Marivivens group</taxon>
        <taxon>Marivivens</taxon>
    </lineage>
</organism>
<feature type="transmembrane region" description="Helical" evidence="1">
    <location>
        <begin position="303"/>
        <end position="329"/>
    </location>
</feature>
<dbReference type="AlphaFoldDB" id="A0A251X3A4"/>
<keyword evidence="1" id="KW-1133">Transmembrane helix</keyword>
<evidence type="ECO:0000313" key="2">
    <source>
        <dbReference type="EMBL" id="OUD11061.1"/>
    </source>
</evidence>
<feature type="transmembrane region" description="Helical" evidence="1">
    <location>
        <begin position="341"/>
        <end position="360"/>
    </location>
</feature>
<dbReference type="InterPro" id="IPR032809">
    <property type="entry name" value="Put_HupE_UreJ"/>
</dbReference>
<evidence type="ECO:0000313" key="3">
    <source>
        <dbReference type="Proteomes" id="UP000194664"/>
    </source>
</evidence>
<feature type="transmembrane region" description="Helical" evidence="1">
    <location>
        <begin position="218"/>
        <end position="241"/>
    </location>
</feature>
<reference evidence="2 3" key="1">
    <citation type="submission" date="2016-12" db="EMBL/GenBank/DDBJ databases">
        <title>The draft genome sequence of HSLHS2.</title>
        <authorList>
            <person name="Hu D."/>
            <person name="Wang L."/>
            <person name="Shao Z."/>
        </authorList>
    </citation>
    <scope>NUCLEOTIDE SEQUENCE [LARGE SCALE GENOMIC DNA]</scope>
    <source>
        <strain evidence="2">MCCC 1A06712</strain>
    </source>
</reference>
<feature type="transmembrane region" description="Helical" evidence="1">
    <location>
        <begin position="247"/>
        <end position="264"/>
    </location>
</feature>
<proteinExistence type="predicted"/>
<protein>
    <recommendedName>
        <fullName evidence="4">HupE / UreJ protein</fullName>
    </recommendedName>
</protein>
<dbReference type="EMBL" id="MSPP01000001">
    <property type="protein sequence ID" value="OUD11061.1"/>
    <property type="molecule type" value="Genomic_DNA"/>
</dbReference>
<dbReference type="Proteomes" id="UP000194664">
    <property type="component" value="Unassembled WGS sequence"/>
</dbReference>
<name>A0A251X3A4_9RHOB</name>
<evidence type="ECO:0000256" key="1">
    <source>
        <dbReference type="SAM" id="Phobius"/>
    </source>
</evidence>
<dbReference type="Pfam" id="PF13795">
    <property type="entry name" value="HupE_UreJ_2"/>
    <property type="match status" value="1"/>
</dbReference>
<comment type="caution">
    <text evidence="2">The sequence shown here is derived from an EMBL/GenBank/DDBJ whole genome shotgun (WGS) entry which is preliminary data.</text>
</comment>